<evidence type="ECO:0000313" key="2">
    <source>
        <dbReference type="Proteomes" id="UP000092461"/>
    </source>
</evidence>
<protein>
    <submittedName>
        <fullName evidence="1">Uncharacterized protein</fullName>
    </submittedName>
</protein>
<evidence type="ECO:0000313" key="1">
    <source>
        <dbReference type="EnsemblMetazoa" id="LLOJ001576-PA"/>
    </source>
</evidence>
<sequence length="77" mass="8883">MPVTQLVDINIVTDNESFVQRCETFVVDHYNEFEDVHVVRLNDHINSLLDARDSLPQELTTCINAAMTKRFPHVHSC</sequence>
<dbReference type="AlphaFoldDB" id="A0A1B0GHP4"/>
<reference evidence="1" key="1">
    <citation type="submission" date="2020-05" db="UniProtKB">
        <authorList>
            <consortium name="EnsemblMetazoa"/>
        </authorList>
    </citation>
    <scope>IDENTIFICATION</scope>
    <source>
        <strain evidence="1">Jacobina</strain>
    </source>
</reference>
<dbReference type="EnsemblMetazoa" id="LLOJ001576-RA">
    <property type="protein sequence ID" value="LLOJ001576-PA"/>
    <property type="gene ID" value="LLOJ001576"/>
</dbReference>
<name>A0A1B0GHP4_LUTLO</name>
<organism evidence="1 2">
    <name type="scientific">Lutzomyia longipalpis</name>
    <name type="common">Sand fly</name>
    <dbReference type="NCBI Taxonomy" id="7200"/>
    <lineage>
        <taxon>Eukaryota</taxon>
        <taxon>Metazoa</taxon>
        <taxon>Ecdysozoa</taxon>
        <taxon>Arthropoda</taxon>
        <taxon>Hexapoda</taxon>
        <taxon>Insecta</taxon>
        <taxon>Pterygota</taxon>
        <taxon>Neoptera</taxon>
        <taxon>Endopterygota</taxon>
        <taxon>Diptera</taxon>
        <taxon>Nematocera</taxon>
        <taxon>Psychodoidea</taxon>
        <taxon>Psychodidae</taxon>
        <taxon>Lutzomyia</taxon>
        <taxon>Lutzomyia</taxon>
    </lineage>
</organism>
<dbReference type="Proteomes" id="UP000092461">
    <property type="component" value="Unassembled WGS sequence"/>
</dbReference>
<dbReference type="VEuPathDB" id="VectorBase:LLOJ001576"/>
<proteinExistence type="predicted"/>
<keyword evidence="2" id="KW-1185">Reference proteome</keyword>
<dbReference type="EMBL" id="AJWK01005396">
    <property type="status" value="NOT_ANNOTATED_CDS"/>
    <property type="molecule type" value="Genomic_DNA"/>
</dbReference>
<accession>A0A1B0GHP4</accession>
<dbReference type="EMBL" id="AJWK01005397">
    <property type="status" value="NOT_ANNOTATED_CDS"/>
    <property type="molecule type" value="Genomic_DNA"/>
</dbReference>